<dbReference type="CDD" id="cd00060">
    <property type="entry name" value="FHA"/>
    <property type="match status" value="1"/>
</dbReference>
<dbReference type="AlphaFoldDB" id="A0A559J5K1"/>
<protein>
    <submittedName>
        <fullName evidence="3">FHA domain-containing protein</fullName>
    </submittedName>
</protein>
<keyword evidence="1" id="KW-0472">Membrane</keyword>
<evidence type="ECO:0000259" key="2">
    <source>
        <dbReference type="PROSITE" id="PS50006"/>
    </source>
</evidence>
<gene>
    <name evidence="3" type="ORF">FPZ45_24070</name>
</gene>
<dbReference type="Pfam" id="PF00498">
    <property type="entry name" value="FHA"/>
    <property type="match status" value="1"/>
</dbReference>
<dbReference type="Gene3D" id="2.60.200.20">
    <property type="match status" value="1"/>
</dbReference>
<feature type="domain" description="FHA" evidence="2">
    <location>
        <begin position="80"/>
        <end position="136"/>
    </location>
</feature>
<dbReference type="OrthoDB" id="2473431at2"/>
<evidence type="ECO:0000313" key="4">
    <source>
        <dbReference type="Proteomes" id="UP000316330"/>
    </source>
</evidence>
<dbReference type="InterPro" id="IPR000253">
    <property type="entry name" value="FHA_dom"/>
</dbReference>
<dbReference type="Proteomes" id="UP000316330">
    <property type="component" value="Unassembled WGS sequence"/>
</dbReference>
<name>A0A559J5K1_9BACL</name>
<evidence type="ECO:0000313" key="3">
    <source>
        <dbReference type="EMBL" id="TVX95106.1"/>
    </source>
</evidence>
<comment type="caution">
    <text evidence="3">The sequence shown here is derived from an EMBL/GenBank/DDBJ whole genome shotgun (WGS) entry which is preliminary data.</text>
</comment>
<organism evidence="3 4">
    <name type="scientific">Cohnella terricola</name>
    <dbReference type="NCBI Taxonomy" id="1289167"/>
    <lineage>
        <taxon>Bacteria</taxon>
        <taxon>Bacillati</taxon>
        <taxon>Bacillota</taxon>
        <taxon>Bacilli</taxon>
        <taxon>Bacillales</taxon>
        <taxon>Paenibacillaceae</taxon>
        <taxon>Cohnella</taxon>
    </lineage>
</organism>
<proteinExistence type="predicted"/>
<sequence length="166" mass="18525">MIILVSAEALYYTYKINTDTTLQWGVALIVLCVATYILIRRARKLQGGTKKKLKSVSKLVLLDEDGESVKEWFIQGETSLLIGKSSSREEVDIDLSDTEYASLISLQHAVLNYSEGSWYLEDLDSRNGIGIRSSNQSAAVRLDPDATHRVEIGDLIYLANTRIIAK</sequence>
<evidence type="ECO:0000256" key="1">
    <source>
        <dbReference type="SAM" id="Phobius"/>
    </source>
</evidence>
<accession>A0A559J5K1</accession>
<dbReference type="InterPro" id="IPR008984">
    <property type="entry name" value="SMAD_FHA_dom_sf"/>
</dbReference>
<dbReference type="EMBL" id="VNJJ01000025">
    <property type="protein sequence ID" value="TVX95106.1"/>
    <property type="molecule type" value="Genomic_DNA"/>
</dbReference>
<dbReference type="SUPFAM" id="SSF49879">
    <property type="entry name" value="SMAD/FHA domain"/>
    <property type="match status" value="1"/>
</dbReference>
<feature type="transmembrane region" description="Helical" evidence="1">
    <location>
        <begin position="21"/>
        <end position="39"/>
    </location>
</feature>
<keyword evidence="1" id="KW-0812">Transmembrane</keyword>
<reference evidence="3 4" key="1">
    <citation type="submission" date="2019-07" db="EMBL/GenBank/DDBJ databases">
        <authorList>
            <person name="Kim J."/>
        </authorList>
    </citation>
    <scope>NUCLEOTIDE SEQUENCE [LARGE SCALE GENOMIC DNA]</scope>
    <source>
        <strain evidence="3 4">G13</strain>
    </source>
</reference>
<keyword evidence="4" id="KW-1185">Reference proteome</keyword>
<keyword evidence="1" id="KW-1133">Transmembrane helix</keyword>
<dbReference type="PROSITE" id="PS50006">
    <property type="entry name" value="FHA_DOMAIN"/>
    <property type="match status" value="1"/>
</dbReference>